<keyword evidence="3" id="KW-1185">Reference proteome</keyword>
<dbReference type="InParanoid" id="A0A6M4HCS8"/>
<reference evidence="2 3" key="1">
    <citation type="submission" date="2020-04" db="EMBL/GenBank/DDBJ databases">
        <title>Usitatibacter rugosus gen. nov., sp. nov. and Usitatibacter palustris sp. nov., novel members of Usitatibacteraceae fam. nov. within the order Nitrosomonadales isolated from soil.</title>
        <authorList>
            <person name="Huber K.J."/>
            <person name="Neumann-Schaal M."/>
            <person name="Geppert A."/>
            <person name="Luckner M."/>
            <person name="Wanner G."/>
            <person name="Overmann J."/>
        </authorList>
    </citation>
    <scope>NUCLEOTIDE SEQUENCE [LARGE SCALE GENOMIC DNA]</scope>
    <source>
        <strain evidence="2 3">Swamp67</strain>
    </source>
</reference>
<dbReference type="KEGG" id="upl:DSM104440_03373"/>
<protein>
    <submittedName>
        <fullName evidence="2">Uncharacterized protein</fullName>
    </submittedName>
</protein>
<dbReference type="Proteomes" id="UP000503096">
    <property type="component" value="Chromosome"/>
</dbReference>
<evidence type="ECO:0000313" key="2">
    <source>
        <dbReference type="EMBL" id="QJR16538.1"/>
    </source>
</evidence>
<organism evidence="2 3">
    <name type="scientific">Usitatibacter palustris</name>
    <dbReference type="NCBI Taxonomy" id="2732487"/>
    <lineage>
        <taxon>Bacteria</taxon>
        <taxon>Pseudomonadati</taxon>
        <taxon>Pseudomonadota</taxon>
        <taxon>Betaproteobacteria</taxon>
        <taxon>Nitrosomonadales</taxon>
        <taxon>Usitatibacteraceae</taxon>
        <taxon>Usitatibacter</taxon>
    </lineage>
</organism>
<dbReference type="NCBIfam" id="TIGR02001">
    <property type="entry name" value="gcw_chp"/>
    <property type="match status" value="1"/>
</dbReference>
<proteinExistence type="predicted"/>
<dbReference type="RefSeq" id="WP_171164723.1">
    <property type="nucleotide sequence ID" value="NZ_CP053073.1"/>
</dbReference>
<evidence type="ECO:0000256" key="1">
    <source>
        <dbReference type="SAM" id="SignalP"/>
    </source>
</evidence>
<dbReference type="SUPFAM" id="SSF56935">
    <property type="entry name" value="Porins"/>
    <property type="match status" value="1"/>
</dbReference>
<dbReference type="EMBL" id="CP053073">
    <property type="protein sequence ID" value="QJR16538.1"/>
    <property type="molecule type" value="Genomic_DNA"/>
</dbReference>
<feature type="chain" id="PRO_5027041784" evidence="1">
    <location>
        <begin position="23"/>
        <end position="257"/>
    </location>
</feature>
<dbReference type="Pfam" id="PF09694">
    <property type="entry name" value="Gcw_chp"/>
    <property type="match status" value="1"/>
</dbReference>
<dbReference type="InterPro" id="IPR023614">
    <property type="entry name" value="Porin_dom_sf"/>
</dbReference>
<feature type="signal peptide" evidence="1">
    <location>
        <begin position="1"/>
        <end position="22"/>
    </location>
</feature>
<gene>
    <name evidence="2" type="ORF">DSM104440_03373</name>
</gene>
<accession>A0A6M4HCS8</accession>
<dbReference type="Gene3D" id="2.40.160.10">
    <property type="entry name" value="Porin"/>
    <property type="match status" value="1"/>
</dbReference>
<dbReference type="InterPro" id="IPR010239">
    <property type="entry name" value="CHP02001"/>
</dbReference>
<keyword evidence="1" id="KW-0732">Signal</keyword>
<name>A0A6M4HCS8_9PROT</name>
<dbReference type="AlphaFoldDB" id="A0A6M4HCS8"/>
<evidence type="ECO:0000313" key="3">
    <source>
        <dbReference type="Proteomes" id="UP000503096"/>
    </source>
</evidence>
<sequence length="257" mass="28207">MRKLPAALLLAGFAALPQLALAQAAPAAPAEPTSPHSFTGKAALYSEYEYRGISQTSEKPAIQGTLDYAHSSGFYIGTFLTNIKWLEDAAEAGGFSTDANLEWDIYAGYKFEIAKDITLDVGYLRYEYPSSGAFNPKPNTDEVYIGLSSGPFSVKYSYAFSDTFGVPNSEGSDFIEINLAYPLADKLTLTGHLGHQKYKNNRPLDYTVYKLGLVYDFGSGFNIGAYYKGTDADSNLYTYKGKNWGKDRLVAFVSYAF</sequence>